<dbReference type="STRING" id="991.IW20_02105"/>
<organism evidence="1 3">
    <name type="scientific">Flavobacterium hydatis</name>
    <name type="common">Cytophaga aquatilis</name>
    <dbReference type="NCBI Taxonomy" id="991"/>
    <lineage>
        <taxon>Bacteria</taxon>
        <taxon>Pseudomonadati</taxon>
        <taxon>Bacteroidota</taxon>
        <taxon>Flavobacteriia</taxon>
        <taxon>Flavobacteriales</taxon>
        <taxon>Flavobacteriaceae</taxon>
        <taxon>Flavobacterium</taxon>
    </lineage>
</organism>
<evidence type="ECO:0000313" key="3">
    <source>
        <dbReference type="Proteomes" id="UP000028712"/>
    </source>
</evidence>
<dbReference type="AlphaFoldDB" id="A0A086ATC9"/>
<dbReference type="OrthoDB" id="1121590at2"/>
<evidence type="ECO:0000313" key="1">
    <source>
        <dbReference type="EMBL" id="KFF19943.1"/>
    </source>
</evidence>
<accession>A0A086ATC9</accession>
<evidence type="ECO:0000313" key="2">
    <source>
        <dbReference type="EMBL" id="OXA91492.1"/>
    </source>
</evidence>
<dbReference type="InterPro" id="IPR036761">
    <property type="entry name" value="TTHA0802/YceI-like_sf"/>
</dbReference>
<reference evidence="2 4" key="2">
    <citation type="submission" date="2016-11" db="EMBL/GenBank/DDBJ databases">
        <title>Whole genomes of Flavobacteriaceae.</title>
        <authorList>
            <person name="Stine C."/>
            <person name="Li C."/>
            <person name="Tadesse D."/>
        </authorList>
    </citation>
    <scope>NUCLEOTIDE SEQUENCE [LARGE SCALE GENOMIC DNA]</scope>
    <source>
        <strain evidence="2 4">ATCC 29551</strain>
    </source>
</reference>
<proteinExistence type="predicted"/>
<dbReference type="Proteomes" id="UP000028712">
    <property type="component" value="Unassembled WGS sequence"/>
</dbReference>
<reference evidence="1 3" key="1">
    <citation type="submission" date="2014-07" db="EMBL/GenBank/DDBJ databases">
        <title>Genome of Flavobacterium hydatis DSM 2063.</title>
        <authorList>
            <person name="Pipes S.E."/>
            <person name="Stropko S.J."/>
            <person name="Newman J.D."/>
        </authorList>
    </citation>
    <scope>NUCLEOTIDE SEQUENCE [LARGE SCALE GENOMIC DNA]</scope>
    <source>
        <strain evidence="1 3">DSM 2063</strain>
    </source>
</reference>
<dbReference type="EMBL" id="MUGY01000025">
    <property type="protein sequence ID" value="OXA91492.1"/>
    <property type="molecule type" value="Genomic_DNA"/>
</dbReference>
<dbReference type="Proteomes" id="UP000198424">
    <property type="component" value="Unassembled WGS sequence"/>
</dbReference>
<comment type="caution">
    <text evidence="1">The sequence shown here is derived from an EMBL/GenBank/DDBJ whole genome shotgun (WGS) entry which is preliminary data.</text>
</comment>
<name>A0A086ATC9_FLAHY</name>
<dbReference type="EMBL" id="JPRM01000002">
    <property type="protein sequence ID" value="KFF19943.1"/>
    <property type="molecule type" value="Genomic_DNA"/>
</dbReference>
<dbReference type="eggNOG" id="COG2353">
    <property type="taxonomic scope" value="Bacteria"/>
</dbReference>
<dbReference type="SUPFAM" id="SSF101874">
    <property type="entry name" value="YceI-like"/>
    <property type="match status" value="1"/>
</dbReference>
<protein>
    <recommendedName>
        <fullName evidence="5">Lipid/polyisoprenoid-binding YceI-like domain-containing protein</fullName>
    </recommendedName>
</protein>
<sequence>MKITITIPILGLALLFFLGSAKPPFPNDEGILKINKIEIQIDGISTVGKYNCANLFSKKDTVFLHLNKRNCVTVEIPMSNFDCGNKIMTKDLLKTVKSNEFPNSFVTFSNIKAFSKNYKCDLTFVIANKTLKFKDFVLLNKTSNKIEGNINLTFTDLGLKPPVKMAGLIKVKDEINISFSLYKN</sequence>
<dbReference type="Gene3D" id="2.40.128.110">
    <property type="entry name" value="Lipid/polyisoprenoid-binding, YceI-like"/>
    <property type="match status" value="1"/>
</dbReference>
<evidence type="ECO:0008006" key="5">
    <source>
        <dbReference type="Google" id="ProtNLM"/>
    </source>
</evidence>
<evidence type="ECO:0000313" key="4">
    <source>
        <dbReference type="Proteomes" id="UP000198424"/>
    </source>
</evidence>
<gene>
    <name evidence="2" type="ORF">B0A62_17600</name>
    <name evidence="1" type="ORF">IW20_02105</name>
</gene>
<dbReference type="RefSeq" id="WP_035618071.1">
    <property type="nucleotide sequence ID" value="NZ_JBEWQG010000009.1"/>
</dbReference>
<keyword evidence="4" id="KW-1185">Reference proteome</keyword>